<comment type="subunit">
    <text evidence="2">Interacts with the CDC2 protein kinase to form a serine/threonine kinase holoenzyme complex also known as maturation promoting factor (MPF). The cyclin subunit imparts substrate specificity to the complex.</text>
</comment>
<keyword evidence="11" id="KW-1185">Reference proteome</keyword>
<dbReference type="InterPro" id="IPR004367">
    <property type="entry name" value="Cyclin_C-dom"/>
</dbReference>
<reference evidence="10 11" key="1">
    <citation type="submission" date="2024-04" db="EMBL/GenBank/DDBJ databases">
        <authorList>
            <person name="Fracassetti M."/>
        </authorList>
    </citation>
    <scope>NUCLEOTIDE SEQUENCE [LARGE SCALE GENOMIC DNA]</scope>
</reference>
<dbReference type="CDD" id="cd20544">
    <property type="entry name" value="CYCLIN_AtCycD-like_rpt2"/>
    <property type="match status" value="1"/>
</dbReference>
<feature type="domain" description="Cyclin C-terminal" evidence="9">
    <location>
        <begin position="154"/>
        <end position="269"/>
    </location>
</feature>
<gene>
    <name evidence="10" type="ORF">LTRI10_LOCUS46485</name>
</gene>
<dbReference type="EMBL" id="OZ034821">
    <property type="protein sequence ID" value="CAL1406781.1"/>
    <property type="molecule type" value="Genomic_DNA"/>
</dbReference>
<dbReference type="Proteomes" id="UP001497516">
    <property type="component" value="Chromosome 8"/>
</dbReference>
<dbReference type="GO" id="GO:0051301">
    <property type="term" value="P:cell division"/>
    <property type="evidence" value="ECO:0007669"/>
    <property type="project" value="UniProtKB-KW"/>
</dbReference>
<evidence type="ECO:0000313" key="10">
    <source>
        <dbReference type="EMBL" id="CAL1406781.1"/>
    </source>
</evidence>
<name>A0AAV2G7W5_9ROSI</name>
<dbReference type="InterPro" id="IPR006671">
    <property type="entry name" value="Cyclin_N"/>
</dbReference>
<evidence type="ECO:0000313" key="11">
    <source>
        <dbReference type="Proteomes" id="UP001497516"/>
    </source>
</evidence>
<comment type="similarity">
    <text evidence="1">Belongs to the cyclin family. Cyclin D subfamily.</text>
</comment>
<evidence type="ECO:0000259" key="8">
    <source>
        <dbReference type="SMART" id="SM00385"/>
    </source>
</evidence>
<evidence type="ECO:0000256" key="6">
    <source>
        <dbReference type="ARBA" id="ARBA00032263"/>
    </source>
</evidence>
<dbReference type="Pfam" id="PF00134">
    <property type="entry name" value="Cyclin_N"/>
    <property type="match status" value="1"/>
</dbReference>
<keyword evidence="3" id="KW-0132">Cell division</keyword>
<dbReference type="InterPro" id="IPR036915">
    <property type="entry name" value="Cyclin-like_sf"/>
</dbReference>
<evidence type="ECO:0000256" key="1">
    <source>
        <dbReference type="ARBA" id="ARBA00009065"/>
    </source>
</evidence>
<dbReference type="InterPro" id="IPR013763">
    <property type="entry name" value="Cyclin-like_dom"/>
</dbReference>
<dbReference type="AlphaFoldDB" id="A0AAV2G7W5"/>
<evidence type="ECO:0000256" key="2">
    <source>
        <dbReference type="ARBA" id="ARBA00011177"/>
    </source>
</evidence>
<dbReference type="PANTHER" id="PTHR10177">
    <property type="entry name" value="CYCLINS"/>
    <property type="match status" value="1"/>
</dbReference>
<dbReference type="Pfam" id="PF02984">
    <property type="entry name" value="Cyclin_C"/>
    <property type="match status" value="1"/>
</dbReference>
<evidence type="ECO:0000259" key="9">
    <source>
        <dbReference type="SMART" id="SM01332"/>
    </source>
</evidence>
<dbReference type="FunFam" id="1.10.472.10:FF:000060">
    <property type="entry name" value="D6-type cyclin"/>
    <property type="match status" value="1"/>
</dbReference>
<evidence type="ECO:0000256" key="4">
    <source>
        <dbReference type="ARBA" id="ARBA00023127"/>
    </source>
</evidence>
<evidence type="ECO:0000256" key="7">
    <source>
        <dbReference type="RuleBase" id="RU000383"/>
    </source>
</evidence>
<dbReference type="InterPro" id="IPR039361">
    <property type="entry name" value="Cyclin"/>
</dbReference>
<keyword evidence="5" id="KW-0131">Cell cycle</keyword>
<feature type="domain" description="Cyclin-like" evidence="8">
    <location>
        <begin position="56"/>
        <end position="145"/>
    </location>
</feature>
<organism evidence="10 11">
    <name type="scientific">Linum trigynum</name>
    <dbReference type="NCBI Taxonomy" id="586398"/>
    <lineage>
        <taxon>Eukaryota</taxon>
        <taxon>Viridiplantae</taxon>
        <taxon>Streptophyta</taxon>
        <taxon>Embryophyta</taxon>
        <taxon>Tracheophyta</taxon>
        <taxon>Spermatophyta</taxon>
        <taxon>Magnoliopsida</taxon>
        <taxon>eudicotyledons</taxon>
        <taxon>Gunneridae</taxon>
        <taxon>Pentapetalae</taxon>
        <taxon>rosids</taxon>
        <taxon>fabids</taxon>
        <taxon>Malpighiales</taxon>
        <taxon>Linaceae</taxon>
        <taxon>Linum</taxon>
    </lineage>
</organism>
<dbReference type="SMART" id="SM00385">
    <property type="entry name" value="CYCLIN"/>
    <property type="match status" value="1"/>
</dbReference>
<dbReference type="SMART" id="SM01332">
    <property type="entry name" value="Cyclin_C"/>
    <property type="match status" value="1"/>
</dbReference>
<proteinExistence type="inferred from homology"/>
<evidence type="ECO:0000256" key="3">
    <source>
        <dbReference type="ARBA" id="ARBA00022618"/>
    </source>
</evidence>
<keyword evidence="4 7" id="KW-0195">Cyclin</keyword>
<protein>
    <recommendedName>
        <fullName evidence="6">B-like cyclin</fullName>
    </recommendedName>
</protein>
<sequence>MEFDIENPLTSHHGIHSDTFPSLFLIESDHMPSLSYSKSVKTPAGIGFSFRQDAVSSILQVCCCFDPFLSYLAVNYLDRFLSTQGMPLQKPWVVRLLRVSCVSLAVKMMNRTTEFSLNDIQGNASHGGLMFDTETIQRMEALILGALKWRMRSVTPFAFLSFFIHYFKLKDPPLKQALRTRATQTILRAQNEGKMVGFKPSLIAASALLSACHELFPLQFSCYRDAILSCSYVNKEMMEESYREMQEVAMEEYESVMDRVSSSDTPVNLQIDRQLFFCSSASSEGEEEEEAKQKNMKDGTIDDISTAAAAASSTTSTSISSCCSDGGTIGQVVAVDNIMMTEAINRNNSKRRKITTTATTTNYCNNHDDEHNNDATAAATPEISQRLSDPDIAPHHQYHYNC</sequence>
<accession>A0AAV2G7W5</accession>
<evidence type="ECO:0000256" key="5">
    <source>
        <dbReference type="ARBA" id="ARBA00023306"/>
    </source>
</evidence>
<dbReference type="FunFam" id="1.10.472.10:FF:000040">
    <property type="entry name" value="D6-type cyclin"/>
    <property type="match status" value="1"/>
</dbReference>
<dbReference type="Gene3D" id="1.10.472.10">
    <property type="entry name" value="Cyclin-like"/>
    <property type="match status" value="2"/>
</dbReference>
<dbReference type="SUPFAM" id="SSF47954">
    <property type="entry name" value="Cyclin-like"/>
    <property type="match status" value="2"/>
</dbReference>